<dbReference type="EMBL" id="AQHF01000034">
    <property type="protein sequence ID" value="MBE0348540.1"/>
    <property type="molecule type" value="Genomic_DNA"/>
</dbReference>
<comment type="caution">
    <text evidence="1">The sequence shown here is derived from an EMBL/GenBank/DDBJ whole genome shotgun (WGS) entry which is preliminary data.</text>
</comment>
<evidence type="ECO:0000313" key="2">
    <source>
        <dbReference type="Proteomes" id="UP000660708"/>
    </source>
</evidence>
<organism evidence="1 2">
    <name type="scientific">Pseudoalteromonas peptidolytica F12-50-A1</name>
    <dbReference type="NCBI Taxonomy" id="1315280"/>
    <lineage>
        <taxon>Bacteria</taxon>
        <taxon>Pseudomonadati</taxon>
        <taxon>Pseudomonadota</taxon>
        <taxon>Gammaproteobacteria</taxon>
        <taxon>Alteromonadales</taxon>
        <taxon>Pseudoalteromonadaceae</taxon>
        <taxon>Pseudoalteromonas</taxon>
    </lineage>
</organism>
<sequence>MPLSKPQAIEKDKFLLLYLQGYKLAEKHKYLFTSSIRIAKREE</sequence>
<proteinExistence type="predicted"/>
<name>A0A8I0T5Z2_9GAMM</name>
<accession>A0A8I0T5Z2</accession>
<evidence type="ECO:0000313" key="1">
    <source>
        <dbReference type="EMBL" id="MBE0348540.1"/>
    </source>
</evidence>
<dbReference type="Proteomes" id="UP000660708">
    <property type="component" value="Unassembled WGS sequence"/>
</dbReference>
<dbReference type="AlphaFoldDB" id="A0A8I0T5Z2"/>
<reference evidence="1 2" key="1">
    <citation type="submission" date="2015-06" db="EMBL/GenBank/DDBJ databases">
        <title>Genome sequence of Pseudoalteromonas peptidolytica.</title>
        <authorList>
            <person name="Xie B.-B."/>
            <person name="Rong J.-C."/>
            <person name="Qin Q.-L."/>
            <person name="Zhang Y.-Z."/>
        </authorList>
    </citation>
    <scope>NUCLEOTIDE SEQUENCE [LARGE SCALE GENOMIC DNA]</scope>
    <source>
        <strain evidence="1 2">F12-50-A1</strain>
    </source>
</reference>
<gene>
    <name evidence="1" type="ORF">PPEP_b0309</name>
</gene>
<keyword evidence="2" id="KW-1185">Reference proteome</keyword>
<protein>
    <submittedName>
        <fullName evidence="1">Uncharacterized protein</fullName>
    </submittedName>
</protein>